<reference evidence="1" key="2">
    <citation type="submission" date="2025-08" db="UniProtKB">
        <authorList>
            <consortium name="Ensembl"/>
        </authorList>
    </citation>
    <scope>IDENTIFICATION</scope>
</reference>
<protein>
    <recommendedName>
        <fullName evidence="3">Interleukin</fullName>
    </recommendedName>
</protein>
<dbReference type="Ensembl" id="ENSPFOT00000030556.1">
    <property type="protein sequence ID" value="ENSPFOP00000025145.1"/>
    <property type="gene ID" value="ENSPFOG00000022419.1"/>
</dbReference>
<evidence type="ECO:0008006" key="3">
    <source>
        <dbReference type="Google" id="ProtNLM"/>
    </source>
</evidence>
<evidence type="ECO:0000313" key="2">
    <source>
        <dbReference type="Proteomes" id="UP000028760"/>
    </source>
</evidence>
<dbReference type="SUPFAM" id="SSF47266">
    <property type="entry name" value="4-helical cytokines"/>
    <property type="match status" value="1"/>
</dbReference>
<dbReference type="Proteomes" id="UP000028760">
    <property type="component" value="Unassembled WGS sequence"/>
</dbReference>
<dbReference type="eggNOG" id="ENOG502SES1">
    <property type="taxonomic scope" value="Eukaryota"/>
</dbReference>
<dbReference type="InterPro" id="IPR009079">
    <property type="entry name" value="4_helix_cytokine-like_core"/>
</dbReference>
<dbReference type="STRING" id="48698.ENSPFOP00000025145"/>
<dbReference type="Gene3D" id="1.20.1250.70">
    <property type="entry name" value="Interleukin-15/Interleukin-21"/>
    <property type="match status" value="1"/>
</dbReference>
<sequence>MPAPTKSWTQRKLEETLSELQKFNETITSMDRAEKRVNMLPKDIEQDCGCLSALKCFEEGISTFSQSTEQTKLSRSLKNKLTINGLQFCAKDSTSACSDCKAHPSESVDEFLNQLQSLLQKGITKQRMY</sequence>
<reference evidence="2" key="1">
    <citation type="submission" date="2013-10" db="EMBL/GenBank/DDBJ databases">
        <authorList>
            <person name="Schartl M."/>
            <person name="Warren W."/>
        </authorList>
    </citation>
    <scope>NUCLEOTIDE SEQUENCE [LARGE SCALE GENOMIC DNA]</scope>
    <source>
        <strain evidence="2">female</strain>
    </source>
</reference>
<dbReference type="OMA" id="FCLFAVC"/>
<dbReference type="EMBL" id="AYCK01004172">
    <property type="status" value="NOT_ANNOTATED_CDS"/>
    <property type="molecule type" value="Genomic_DNA"/>
</dbReference>
<dbReference type="AlphaFoldDB" id="A0A096M154"/>
<accession>A0A096M154</accession>
<evidence type="ECO:0000313" key="1">
    <source>
        <dbReference type="Ensembl" id="ENSPFOP00000025145.1"/>
    </source>
</evidence>
<proteinExistence type="predicted"/>
<reference evidence="1" key="3">
    <citation type="submission" date="2025-09" db="UniProtKB">
        <authorList>
            <consortium name="Ensembl"/>
        </authorList>
    </citation>
    <scope>IDENTIFICATION</scope>
</reference>
<organism evidence="1 2">
    <name type="scientific">Poecilia formosa</name>
    <name type="common">Amazon molly</name>
    <name type="synonym">Limia formosa</name>
    <dbReference type="NCBI Taxonomy" id="48698"/>
    <lineage>
        <taxon>Eukaryota</taxon>
        <taxon>Metazoa</taxon>
        <taxon>Chordata</taxon>
        <taxon>Craniata</taxon>
        <taxon>Vertebrata</taxon>
        <taxon>Euteleostomi</taxon>
        <taxon>Actinopterygii</taxon>
        <taxon>Neopterygii</taxon>
        <taxon>Teleostei</taxon>
        <taxon>Neoteleostei</taxon>
        <taxon>Acanthomorphata</taxon>
        <taxon>Ovalentaria</taxon>
        <taxon>Atherinomorphae</taxon>
        <taxon>Cyprinodontiformes</taxon>
        <taxon>Poeciliidae</taxon>
        <taxon>Poeciliinae</taxon>
        <taxon>Poecilia</taxon>
    </lineage>
</organism>
<dbReference type="GeneTree" id="ENSGT00940000175879"/>
<keyword evidence="2" id="KW-1185">Reference proteome</keyword>
<name>A0A096M154_POEFO</name>